<protein>
    <recommendedName>
        <fullName evidence="6">dTDP-4-amino-4,6-dideoxygalactose transaminase</fullName>
    </recommendedName>
</protein>
<organism evidence="4 5">
    <name type="scientific">Dyadobacter endophyticus</name>
    <dbReference type="NCBI Taxonomy" id="1749036"/>
    <lineage>
        <taxon>Bacteria</taxon>
        <taxon>Pseudomonadati</taxon>
        <taxon>Bacteroidota</taxon>
        <taxon>Cytophagia</taxon>
        <taxon>Cytophagales</taxon>
        <taxon>Spirosomataceae</taxon>
        <taxon>Dyadobacter</taxon>
    </lineage>
</organism>
<evidence type="ECO:0008006" key="6">
    <source>
        <dbReference type="Google" id="ProtNLM"/>
    </source>
</evidence>
<comment type="similarity">
    <text evidence="1 2">Belongs to the DegT/DnrJ/EryC1 family.</text>
</comment>
<dbReference type="InterPro" id="IPR015421">
    <property type="entry name" value="PyrdxlP-dep_Trfase_major"/>
</dbReference>
<dbReference type="EMBL" id="BMIA01000002">
    <property type="protein sequence ID" value="GGH40996.1"/>
    <property type="molecule type" value="Genomic_DNA"/>
</dbReference>
<dbReference type="PROSITE" id="PS51318">
    <property type="entry name" value="TAT"/>
    <property type="match status" value="1"/>
</dbReference>
<proteinExistence type="inferred from homology"/>
<dbReference type="Gene3D" id="3.40.640.10">
    <property type="entry name" value="Type I PLP-dependent aspartate aminotransferase-like (Major domain)"/>
    <property type="match status" value="1"/>
</dbReference>
<evidence type="ECO:0000256" key="2">
    <source>
        <dbReference type="RuleBase" id="RU004508"/>
    </source>
</evidence>
<comment type="caution">
    <text evidence="4">The sequence shown here is derived from an EMBL/GenBank/DDBJ whole genome shotgun (WGS) entry which is preliminary data.</text>
</comment>
<dbReference type="InterPro" id="IPR015422">
    <property type="entry name" value="PyrdxlP-dep_Trfase_small"/>
</dbReference>
<evidence type="ECO:0000256" key="3">
    <source>
        <dbReference type="SAM" id="SignalP"/>
    </source>
</evidence>
<gene>
    <name evidence="4" type="ORF">GCM10007423_36480</name>
</gene>
<dbReference type="InterPro" id="IPR015424">
    <property type="entry name" value="PyrdxlP-dep_Trfase"/>
</dbReference>
<evidence type="ECO:0000256" key="1">
    <source>
        <dbReference type="ARBA" id="ARBA00037999"/>
    </source>
</evidence>
<keyword evidence="3" id="KW-0732">Signal</keyword>
<feature type="signal peptide" evidence="3">
    <location>
        <begin position="1"/>
        <end position="33"/>
    </location>
</feature>
<dbReference type="CDD" id="cd00616">
    <property type="entry name" value="AHBA_syn"/>
    <property type="match status" value="1"/>
</dbReference>
<reference evidence="5" key="1">
    <citation type="journal article" date="2019" name="Int. J. Syst. Evol. Microbiol.">
        <title>The Global Catalogue of Microorganisms (GCM) 10K type strain sequencing project: providing services to taxonomists for standard genome sequencing and annotation.</title>
        <authorList>
            <consortium name="The Broad Institute Genomics Platform"/>
            <consortium name="The Broad Institute Genome Sequencing Center for Infectious Disease"/>
            <person name="Wu L."/>
            <person name="Ma J."/>
        </authorList>
    </citation>
    <scope>NUCLEOTIDE SEQUENCE [LARGE SCALE GENOMIC DNA]</scope>
    <source>
        <strain evidence="5">CGMCC 1.15288</strain>
    </source>
</reference>
<evidence type="ECO:0000313" key="4">
    <source>
        <dbReference type="EMBL" id="GGH40996.1"/>
    </source>
</evidence>
<keyword evidence="2" id="KW-0663">Pyridoxal phosphate</keyword>
<dbReference type="PANTHER" id="PTHR30244:SF34">
    <property type="entry name" value="DTDP-4-AMINO-4,6-DIDEOXYGALACTOSE TRANSAMINASE"/>
    <property type="match status" value="1"/>
</dbReference>
<dbReference type="RefSeq" id="WP_188934673.1">
    <property type="nucleotide sequence ID" value="NZ_BMIA01000002.1"/>
</dbReference>
<sequence length="463" mass="51001">MKAFSSRLSRRTFLKQNSLAGLGVALASSPVAALPVIGSKSAQVPAILGGPSAWAEVKWPVWPQWNPETDEKQLLEVVRSGVWSRADVVTQFEKEWAAALNVKRSLAVVNGTNALVIAINQLGIGAGDEVLVPPYTFIASVSSILSNGAMPVFVDIDAETFQIDPAKIEAKITPRTKAIMAVHVLGLPVDMDRIMTIAKKHKLLVIEDACQAHLAEYDKKKVGTIGNVGCFSFQNSKNLPIGEGGAIVSNDEHFMDLCYSYHNFGNPYGTAVGSVSTGSVMQGTKLRFSEFQAAIGIAQLKRLDAQTTTRNENAEYLKSQIKDIPGIVPYKLYDKVNRGAFHLFAFRYQKDGFKGLSRESFIKAVKAEGVPCMSGYSPLNTQPFLHETFKSENYRRMYPKEMLDINKYNEQNKCPVNDKICNEEAVWFTQNMLLGTKDDMKAIASAIEKIHSNVDKIKTLGQK</sequence>
<dbReference type="InterPro" id="IPR006311">
    <property type="entry name" value="TAT_signal"/>
</dbReference>
<keyword evidence="5" id="KW-1185">Reference proteome</keyword>
<dbReference type="Pfam" id="PF01041">
    <property type="entry name" value="DegT_DnrJ_EryC1"/>
    <property type="match status" value="1"/>
</dbReference>
<dbReference type="SUPFAM" id="SSF53383">
    <property type="entry name" value="PLP-dependent transferases"/>
    <property type="match status" value="1"/>
</dbReference>
<accession>A0ABQ1YY56</accession>
<feature type="chain" id="PRO_5046690270" description="dTDP-4-amino-4,6-dideoxygalactose transaminase" evidence="3">
    <location>
        <begin position="34"/>
        <end position="463"/>
    </location>
</feature>
<dbReference type="InterPro" id="IPR000653">
    <property type="entry name" value="DegT/StrS_aminotransferase"/>
</dbReference>
<dbReference type="Gene3D" id="3.90.1150.10">
    <property type="entry name" value="Aspartate Aminotransferase, domain 1"/>
    <property type="match status" value="1"/>
</dbReference>
<dbReference type="Proteomes" id="UP000600214">
    <property type="component" value="Unassembled WGS sequence"/>
</dbReference>
<name>A0ABQ1YY56_9BACT</name>
<evidence type="ECO:0000313" key="5">
    <source>
        <dbReference type="Proteomes" id="UP000600214"/>
    </source>
</evidence>
<dbReference type="PANTHER" id="PTHR30244">
    <property type="entry name" value="TRANSAMINASE"/>
    <property type="match status" value="1"/>
</dbReference>